<evidence type="ECO:0000256" key="1">
    <source>
        <dbReference type="SAM" id="MobiDB-lite"/>
    </source>
</evidence>
<feature type="compositionally biased region" description="Pro residues" evidence="1">
    <location>
        <begin position="1"/>
        <end position="91"/>
    </location>
</feature>
<dbReference type="AlphaFoldDB" id="A0AAD9NIF4"/>
<dbReference type="InterPro" id="IPR042201">
    <property type="entry name" value="FH2_Formin_sf"/>
</dbReference>
<proteinExistence type="predicted"/>
<sequence>MPLPPPLPGCAAPPPPPLPGCAAPPPPPLPGCAAPPPPPLPGCAAPPPPPLPGCAAPPPPPLPGGAVPPPPPPFPGAPSPPGAPPPPPPPGGFVANPLAPLSCQPLSAPVKGISSPLPSTKMKTINWTKIPPKSASDDKAVWNEILRMKDPVHLRYNVIEELFCQKKKEDAPEQDQQKKRQSTQINLLDTKRSMNINIFLKQFKASNEAIVDMIRKGDESQFGSERLKGLIRNLPLKDEVEMLKAFEGDRSKLGNAEKFIDLLIAQPSYKIRIEGMLLKAEFQANYDSLRPDIDALITATKAVLDSKSLKTFLRFTLQTGNFINAGGYAGNALGFKLSSLSKLYEIRANTARVTLLHFLVQEAEKENKEILTFVEDLLPSLKQASRVVIDGIKSEVRQLETSTNTLTRQLENADDELKQQFLDFLNKAKTDIQQLHDGLRQVADLSSKVATHFCEDVKTFRLEDCIGMMLSFCEKVESCRKDNEQRKLQEERTAKRRADQERIQKTKTPEKVVEIEEEDGCIIDRLLNGIKRGTSLRKRRRRRPASSEVPARESVC</sequence>
<evidence type="ECO:0000259" key="2">
    <source>
        <dbReference type="PROSITE" id="PS51444"/>
    </source>
</evidence>
<feature type="domain" description="FH2" evidence="2">
    <location>
        <begin position="112"/>
        <end position="502"/>
    </location>
</feature>
<keyword evidence="4" id="KW-1185">Reference proteome</keyword>
<dbReference type="SUPFAM" id="SSF101447">
    <property type="entry name" value="Formin homology 2 domain (FH2 domain)"/>
    <property type="match status" value="1"/>
</dbReference>
<evidence type="ECO:0000313" key="3">
    <source>
        <dbReference type="EMBL" id="KAK2171235.1"/>
    </source>
</evidence>
<reference evidence="3" key="1">
    <citation type="journal article" date="2023" name="Mol. Biol. Evol.">
        <title>Third-Generation Sequencing Reveals the Adaptive Role of the Epigenome in Three Deep-Sea Polychaetes.</title>
        <authorList>
            <person name="Perez M."/>
            <person name="Aroh O."/>
            <person name="Sun Y."/>
            <person name="Lan Y."/>
            <person name="Juniper S.K."/>
            <person name="Young C.R."/>
            <person name="Angers B."/>
            <person name="Qian P.Y."/>
        </authorList>
    </citation>
    <scope>NUCLEOTIDE SEQUENCE</scope>
    <source>
        <strain evidence="3">R07B-5</strain>
    </source>
</reference>
<dbReference type="SMART" id="SM00498">
    <property type="entry name" value="FH2"/>
    <property type="match status" value="1"/>
</dbReference>
<name>A0AAD9NIF4_RIDPI</name>
<dbReference type="Gene3D" id="1.20.58.2220">
    <property type="entry name" value="Formin, FH2 domain"/>
    <property type="match status" value="1"/>
</dbReference>
<dbReference type="Pfam" id="PF02181">
    <property type="entry name" value="FH2"/>
    <property type="match status" value="1"/>
</dbReference>
<dbReference type="Proteomes" id="UP001209878">
    <property type="component" value="Unassembled WGS sequence"/>
</dbReference>
<protein>
    <recommendedName>
        <fullName evidence="2">FH2 domain-containing protein</fullName>
    </recommendedName>
</protein>
<feature type="region of interest" description="Disordered" evidence="1">
    <location>
        <begin position="484"/>
        <end position="509"/>
    </location>
</feature>
<dbReference type="InterPro" id="IPR015425">
    <property type="entry name" value="FH2_Formin"/>
</dbReference>
<evidence type="ECO:0000313" key="4">
    <source>
        <dbReference type="Proteomes" id="UP001209878"/>
    </source>
</evidence>
<dbReference type="PROSITE" id="PS51444">
    <property type="entry name" value="FH2"/>
    <property type="match status" value="1"/>
</dbReference>
<dbReference type="PANTHER" id="PTHR46345">
    <property type="entry name" value="INVERTED FORMIN-2"/>
    <property type="match status" value="1"/>
</dbReference>
<accession>A0AAD9NIF4</accession>
<dbReference type="EMBL" id="JAODUO010001088">
    <property type="protein sequence ID" value="KAK2171235.1"/>
    <property type="molecule type" value="Genomic_DNA"/>
</dbReference>
<dbReference type="PANTHER" id="PTHR46345:SF8">
    <property type="entry name" value="FORMIN 3, ISOFORM B"/>
    <property type="match status" value="1"/>
</dbReference>
<gene>
    <name evidence="3" type="ORF">NP493_1088g00035</name>
</gene>
<feature type="compositionally biased region" description="Basic residues" evidence="1">
    <location>
        <begin position="534"/>
        <end position="544"/>
    </location>
</feature>
<organism evidence="3 4">
    <name type="scientific">Ridgeia piscesae</name>
    <name type="common">Tubeworm</name>
    <dbReference type="NCBI Taxonomy" id="27915"/>
    <lineage>
        <taxon>Eukaryota</taxon>
        <taxon>Metazoa</taxon>
        <taxon>Spiralia</taxon>
        <taxon>Lophotrochozoa</taxon>
        <taxon>Annelida</taxon>
        <taxon>Polychaeta</taxon>
        <taxon>Sedentaria</taxon>
        <taxon>Canalipalpata</taxon>
        <taxon>Sabellida</taxon>
        <taxon>Siboglinidae</taxon>
        <taxon>Ridgeia</taxon>
    </lineage>
</organism>
<feature type="region of interest" description="Disordered" evidence="1">
    <location>
        <begin position="534"/>
        <end position="556"/>
    </location>
</feature>
<feature type="region of interest" description="Disordered" evidence="1">
    <location>
        <begin position="1"/>
        <end position="98"/>
    </location>
</feature>
<comment type="caution">
    <text evidence="3">The sequence shown here is derived from an EMBL/GenBank/DDBJ whole genome shotgun (WGS) entry which is preliminary data.</text>
</comment>